<organism evidence="1">
    <name type="scientific">marine sediment metagenome</name>
    <dbReference type="NCBI Taxonomy" id="412755"/>
    <lineage>
        <taxon>unclassified sequences</taxon>
        <taxon>metagenomes</taxon>
        <taxon>ecological metagenomes</taxon>
    </lineage>
</organism>
<evidence type="ECO:0000313" key="1">
    <source>
        <dbReference type="EMBL" id="KKM18673.1"/>
    </source>
</evidence>
<proteinExistence type="predicted"/>
<dbReference type="EMBL" id="LAZR01014171">
    <property type="protein sequence ID" value="KKM18673.1"/>
    <property type="molecule type" value="Genomic_DNA"/>
</dbReference>
<protein>
    <submittedName>
        <fullName evidence="1">Uncharacterized protein</fullName>
    </submittedName>
</protein>
<name>A0A0F9K9A8_9ZZZZ</name>
<sequence>MSIPYLLSYFNPFSYFPSKPILEEYEELSEPRWVVAGEEIRIIRHGEDLNYLVVDLISGKIIRQRYIDKYGRSADEVIDYFKRGVSPEVMEDGNIDFVTAFRSQLDSTNIITENEWAITMADVLACDPNPIEYGSWAGHAVLYIERVINKKYHLDRVHLGITTGSNKPKVVFTPIPNFDRTRLQNQTETWIKSAEKIKKMISAIEEDILRQDSGGIGILFNRRGSDALLWKTREINGEIYYKENCYTYLREKVKLAGIDLVSGKSSLIMTAPKTNIDPASLNSKARVYVAIADISAAENPSRLPFINRMLDITQVINYSVKGWKRSWQALSSLRNNTYIYDGKTFDVAAKTNARIKKERPFYRVSVEKTIIIVKIRNEGLEYIDVTFEIKQHICNALRDEFRHDRNMDSYHVV</sequence>
<accession>A0A0F9K9A8</accession>
<comment type="caution">
    <text evidence="1">The sequence shown here is derived from an EMBL/GenBank/DDBJ whole genome shotgun (WGS) entry which is preliminary data.</text>
</comment>
<gene>
    <name evidence="1" type="ORF">LCGC14_1663330</name>
</gene>
<dbReference type="AlphaFoldDB" id="A0A0F9K9A8"/>
<reference evidence="1" key="1">
    <citation type="journal article" date="2015" name="Nature">
        <title>Complex archaea that bridge the gap between prokaryotes and eukaryotes.</title>
        <authorList>
            <person name="Spang A."/>
            <person name="Saw J.H."/>
            <person name="Jorgensen S.L."/>
            <person name="Zaremba-Niedzwiedzka K."/>
            <person name="Martijn J."/>
            <person name="Lind A.E."/>
            <person name="van Eijk R."/>
            <person name="Schleper C."/>
            <person name="Guy L."/>
            <person name="Ettema T.J."/>
        </authorList>
    </citation>
    <scope>NUCLEOTIDE SEQUENCE</scope>
</reference>